<keyword evidence="6" id="KW-1185">Reference proteome</keyword>
<feature type="compositionally biased region" description="Polar residues" evidence="1">
    <location>
        <begin position="437"/>
        <end position="452"/>
    </location>
</feature>
<feature type="domain" description="Ketopantoate reductase N-terminal" evidence="2">
    <location>
        <begin position="16"/>
        <end position="161"/>
    </location>
</feature>
<dbReference type="JaponicusDB" id="SJAG_02729">
    <property type="gene designation" value="mug72"/>
</dbReference>
<dbReference type="InterPro" id="IPR008927">
    <property type="entry name" value="6-PGluconate_DH-like_C_sf"/>
</dbReference>
<feature type="region of interest" description="Disordered" evidence="1">
    <location>
        <begin position="412"/>
        <end position="488"/>
    </location>
</feature>
<proteinExistence type="predicted"/>
<dbReference type="InterPro" id="IPR013332">
    <property type="entry name" value="KPR_N"/>
</dbReference>
<dbReference type="InterPro" id="IPR013752">
    <property type="entry name" value="KPA_reductase"/>
</dbReference>
<dbReference type="Pfam" id="PF02558">
    <property type="entry name" value="ApbA"/>
    <property type="match status" value="1"/>
</dbReference>
<dbReference type="HOGENOM" id="CLU_471855_0_0_1"/>
<feature type="region of interest" description="Disordered" evidence="1">
    <location>
        <begin position="500"/>
        <end position="528"/>
    </location>
</feature>
<evidence type="ECO:0000313" key="4">
    <source>
        <dbReference type="EMBL" id="EEB07632.1"/>
    </source>
</evidence>
<sequence>MNGDKNTSQKKLRLLTVGTNAISAFLSWRLSESKSCHVTMVWRSQGSNIMNDGIRFRSSVFGAVKWKPDANVSTIEELEKETEPFDYILLCVKVLPDVYSLKNVVSSVLTPGHTCIILNTTSMINVEQYLTNTYPRNLVLSFVTADKFTQRGPLQFEHITPAESAAKSVVHVGLSEENKWISPETQNDIVSSLALSFEAGGLECKVQHSIGIKQWETALGHIAFFPLSVIVEEPNLAALYRTPHLAKVVDGLLEEGMSIAKAQGYSVVSNTQLDEQSFRRQLVNQMLALPKPSHFYQDFLSLRPLEIVVLLENPIKLAEKLHVPVPRMETIYALLELKNKRNKQTSPTQSVVSLKYASSRRSVQGSFAPSPLQHPLSNRGLRMASMDDLTSSRHVTAAAKRPNHLYSKSSVSLTNLSLSPESSSSEKLFNRPRKNSHNPSRNSMSRLPNASSIDDFANLVPDFDDNSSPLQRPKSSASFRSDRSQSKEFDMLSATQRMLRRHSPSDQHNMDNGGRRNTWTGRPPPPSMISDPVDPIIEDELAAFGSTSRYPSAGSPTSKRFNTANFDSLSLHGHTVAH</sequence>
<dbReference type="OMA" id="STKWKPD"/>
<organism evidence="4 6">
    <name type="scientific">Schizosaccharomyces japonicus (strain yFS275 / FY16936)</name>
    <name type="common">Fission yeast</name>
    <dbReference type="NCBI Taxonomy" id="402676"/>
    <lineage>
        <taxon>Eukaryota</taxon>
        <taxon>Fungi</taxon>
        <taxon>Dikarya</taxon>
        <taxon>Ascomycota</taxon>
        <taxon>Taphrinomycotina</taxon>
        <taxon>Schizosaccharomycetes</taxon>
        <taxon>Schizosaccharomycetales</taxon>
        <taxon>Schizosaccharomycetaceae</taxon>
        <taxon>Schizosaccharomyces</taxon>
    </lineage>
</organism>
<evidence type="ECO:0000313" key="5">
    <source>
        <dbReference type="JaponicusDB" id="SJAG_02729"/>
    </source>
</evidence>
<dbReference type="Gene3D" id="3.40.50.720">
    <property type="entry name" value="NAD(P)-binding Rossmann-like Domain"/>
    <property type="match status" value="1"/>
</dbReference>
<feature type="domain" description="Ketopantoate reductase C-terminal" evidence="3">
    <location>
        <begin position="213"/>
        <end position="338"/>
    </location>
</feature>
<evidence type="ECO:0000256" key="1">
    <source>
        <dbReference type="SAM" id="MobiDB-lite"/>
    </source>
</evidence>
<dbReference type="InterPro" id="IPR013328">
    <property type="entry name" value="6PGD_dom2"/>
</dbReference>
<name>B6K111_SCHJY</name>
<dbReference type="STRING" id="402676.B6K111"/>
<feature type="compositionally biased region" description="Low complexity" evidence="1">
    <location>
        <begin position="412"/>
        <end position="427"/>
    </location>
</feature>
<dbReference type="RefSeq" id="XP_002173925.1">
    <property type="nucleotide sequence ID" value="XM_002173889.1"/>
</dbReference>
<protein>
    <submittedName>
        <fullName evidence="4">Oxidoreductase</fullName>
    </submittedName>
</protein>
<dbReference type="Gene3D" id="1.10.1040.10">
    <property type="entry name" value="N-(1-d-carboxylethyl)-l-norvaline Dehydrogenase, domain 2"/>
    <property type="match status" value="1"/>
</dbReference>
<dbReference type="PANTHER" id="PTHR21708:SF44">
    <property type="entry name" value="MEIOTICALLY UP-REGULATED GENE 72 PROTEIN"/>
    <property type="match status" value="1"/>
</dbReference>
<dbReference type="FunFam" id="1.10.1040.10:FF:000017">
    <property type="entry name" value="2-dehydropantoate 2-reductase"/>
    <property type="match status" value="1"/>
</dbReference>
<dbReference type="Pfam" id="PF08546">
    <property type="entry name" value="ApbA_C"/>
    <property type="match status" value="1"/>
</dbReference>
<dbReference type="Proteomes" id="UP000001744">
    <property type="component" value="Unassembled WGS sequence"/>
</dbReference>
<accession>B6K111</accession>
<dbReference type="SUPFAM" id="SSF48179">
    <property type="entry name" value="6-phosphogluconate dehydrogenase C-terminal domain-like"/>
    <property type="match status" value="1"/>
</dbReference>
<dbReference type="VEuPathDB" id="FungiDB:SJAG_02729"/>
<dbReference type="EMBL" id="KE651166">
    <property type="protein sequence ID" value="EEB07632.1"/>
    <property type="molecule type" value="Genomic_DNA"/>
</dbReference>
<dbReference type="PANTHER" id="PTHR21708">
    <property type="entry name" value="PROBABLE 2-DEHYDROPANTOATE 2-REDUCTASE"/>
    <property type="match status" value="1"/>
</dbReference>
<dbReference type="InterPro" id="IPR051402">
    <property type="entry name" value="KPR-Related"/>
</dbReference>
<evidence type="ECO:0000259" key="2">
    <source>
        <dbReference type="Pfam" id="PF02558"/>
    </source>
</evidence>
<evidence type="ECO:0000259" key="3">
    <source>
        <dbReference type="Pfam" id="PF08546"/>
    </source>
</evidence>
<dbReference type="GeneID" id="7051108"/>
<dbReference type="GO" id="GO:0005737">
    <property type="term" value="C:cytoplasm"/>
    <property type="evidence" value="ECO:0000318"/>
    <property type="project" value="GO_Central"/>
</dbReference>
<dbReference type="OrthoDB" id="5302359at2759"/>
<dbReference type="eggNOG" id="ENOG502QT3Z">
    <property type="taxonomic scope" value="Eukaryota"/>
</dbReference>
<gene>
    <name evidence="5" type="primary">mug72</name>
    <name evidence="4" type="ORF">SJAG_02729</name>
</gene>
<evidence type="ECO:0000313" key="6">
    <source>
        <dbReference type="Proteomes" id="UP000001744"/>
    </source>
</evidence>
<dbReference type="AlphaFoldDB" id="B6K111"/>
<reference evidence="4 6" key="1">
    <citation type="journal article" date="2011" name="Science">
        <title>Comparative functional genomics of the fission yeasts.</title>
        <authorList>
            <person name="Rhind N."/>
            <person name="Chen Z."/>
            <person name="Yassour M."/>
            <person name="Thompson D.A."/>
            <person name="Haas B.J."/>
            <person name="Habib N."/>
            <person name="Wapinski I."/>
            <person name="Roy S."/>
            <person name="Lin M.F."/>
            <person name="Heiman D.I."/>
            <person name="Young S.K."/>
            <person name="Furuya K."/>
            <person name="Guo Y."/>
            <person name="Pidoux A."/>
            <person name="Chen H.M."/>
            <person name="Robbertse B."/>
            <person name="Goldberg J.M."/>
            <person name="Aoki K."/>
            <person name="Bayne E.H."/>
            <person name="Berlin A.M."/>
            <person name="Desjardins C.A."/>
            <person name="Dobbs E."/>
            <person name="Dukaj L."/>
            <person name="Fan L."/>
            <person name="FitzGerald M.G."/>
            <person name="French C."/>
            <person name="Gujja S."/>
            <person name="Hansen K."/>
            <person name="Keifenheim D."/>
            <person name="Levin J.Z."/>
            <person name="Mosher R.A."/>
            <person name="Mueller C.A."/>
            <person name="Pfiffner J."/>
            <person name="Priest M."/>
            <person name="Russ C."/>
            <person name="Smialowska A."/>
            <person name="Swoboda P."/>
            <person name="Sykes S.M."/>
            <person name="Vaughn M."/>
            <person name="Vengrova S."/>
            <person name="Yoder R."/>
            <person name="Zeng Q."/>
            <person name="Allshire R."/>
            <person name="Baulcombe D."/>
            <person name="Birren B.W."/>
            <person name="Brown W."/>
            <person name="Ekwall K."/>
            <person name="Kellis M."/>
            <person name="Leatherwood J."/>
            <person name="Levin H."/>
            <person name="Margalit H."/>
            <person name="Martienssen R."/>
            <person name="Nieduszynski C.A."/>
            <person name="Spatafora J.W."/>
            <person name="Friedman N."/>
            <person name="Dalgaard J.Z."/>
            <person name="Baumann P."/>
            <person name="Niki H."/>
            <person name="Regev A."/>
            <person name="Nusbaum C."/>
        </authorList>
    </citation>
    <scope>NUCLEOTIDE SEQUENCE [LARGE SCALE GENOMIC DNA]</scope>
    <source>
        <strain evidence="6">yFS275 / FY16936</strain>
    </source>
</reference>